<evidence type="ECO:0000313" key="2">
    <source>
        <dbReference type="EMBL" id="CAB5131446.1"/>
    </source>
</evidence>
<sequence>MSTKADVANNRYALFTSFRKDGRGVGTAVWIAPFGEGEACFTTGGVSGKVKRLAHTSRVTLQACDVRGRLTPGSQVVEATARVVTGTDCELVNVAMSKKYKIQFRMLAASNKITSIFRKSTVADTGIIISFD</sequence>
<dbReference type="NCBIfam" id="TIGR03666">
    <property type="entry name" value="Rv2061_F420"/>
    <property type="match status" value="1"/>
</dbReference>
<dbReference type="InterPro" id="IPR012349">
    <property type="entry name" value="Split_barrel_FMN-bd"/>
</dbReference>
<reference evidence="2" key="1">
    <citation type="submission" date="2020-05" db="EMBL/GenBank/DDBJ databases">
        <authorList>
            <person name="Chiriac C."/>
            <person name="Salcher M."/>
            <person name="Ghai R."/>
            <person name="Kavagutti S V."/>
        </authorList>
    </citation>
    <scope>NUCLEOTIDE SEQUENCE</scope>
</reference>
<accession>A0A6J7W2F7</accession>
<dbReference type="InterPro" id="IPR019965">
    <property type="entry name" value="PPOX_F420-dep_Rv2061_put"/>
</dbReference>
<proteinExistence type="predicted"/>
<dbReference type="EMBL" id="CAEZVL010000032">
    <property type="protein sequence ID" value="CAB4625444.1"/>
    <property type="molecule type" value="Genomic_DNA"/>
</dbReference>
<gene>
    <name evidence="1" type="ORF">UFOPK1960_00351</name>
    <name evidence="2" type="ORF">UFOPK4422_01362</name>
</gene>
<dbReference type="SUPFAM" id="SSF50475">
    <property type="entry name" value="FMN-binding split barrel"/>
    <property type="match status" value="1"/>
</dbReference>
<dbReference type="EMBL" id="CAFBRX010000167">
    <property type="protein sequence ID" value="CAB5131446.1"/>
    <property type="molecule type" value="Genomic_DNA"/>
</dbReference>
<dbReference type="Gene3D" id="2.30.110.10">
    <property type="entry name" value="Electron Transport, Fmn-binding Protein, Chain A"/>
    <property type="match status" value="1"/>
</dbReference>
<name>A0A6J7W2F7_9ZZZZ</name>
<organism evidence="2">
    <name type="scientific">freshwater metagenome</name>
    <dbReference type="NCBI Taxonomy" id="449393"/>
    <lineage>
        <taxon>unclassified sequences</taxon>
        <taxon>metagenomes</taxon>
        <taxon>ecological metagenomes</taxon>
    </lineage>
</organism>
<evidence type="ECO:0000313" key="1">
    <source>
        <dbReference type="EMBL" id="CAB4625444.1"/>
    </source>
</evidence>
<dbReference type="AlphaFoldDB" id="A0A6J7W2F7"/>
<protein>
    <submittedName>
        <fullName evidence="2">Unannotated protein</fullName>
    </submittedName>
</protein>